<dbReference type="PANTHER" id="PTHR11808">
    <property type="entry name" value="TRANS-SULFURATION ENZYME FAMILY MEMBER"/>
    <property type="match status" value="1"/>
</dbReference>
<evidence type="ECO:0000256" key="10">
    <source>
        <dbReference type="SAM" id="MobiDB-lite"/>
    </source>
</evidence>
<accession>A0A9D5UK48</accession>
<sequence length="393" mass="41447">MTTEPTGPTAPSAHRAAPLSPATLAVSAGRPPREQGGPVNPPVVLSSTYVSRGVQQPGELLYTRMDTETWHPFEEALAALEGAAEPGVVFSSGMAAIAAVYSFVPAGGKVVLPRHAYQVTLGFADDLATRLGVEVVRVDVADTDQVLAAIDGADLLLLESPTNPMLEVADLPVLLAAARRRGVLTAVDNTFATPLGQQPLVLGADVVVHSVTKYLAGHSDVVLGAVVTSDPTLAARVRAYRTLHGAIAGPWEVWLALRGLRTLALRVERSQASAAEIARRLAGHPLVEEVRHPSLPTDPGHERAARTMTGFGAIIGLRPRGGREAADALVEAVGLWVPATSLGGVESSLERRRRFATESHTVPEDLLRLSVGIEDVEDLWADLDRALRATVGD</sequence>
<dbReference type="Gene3D" id="3.90.1150.10">
    <property type="entry name" value="Aspartate Aminotransferase, domain 1"/>
    <property type="match status" value="1"/>
</dbReference>
<evidence type="ECO:0000256" key="3">
    <source>
        <dbReference type="ARBA" id="ARBA00022898"/>
    </source>
</evidence>
<dbReference type="SUPFAM" id="SSF53383">
    <property type="entry name" value="PLP-dependent transferases"/>
    <property type="match status" value="1"/>
</dbReference>
<feature type="region of interest" description="Disordered" evidence="10">
    <location>
        <begin position="1"/>
        <end position="20"/>
    </location>
</feature>
<dbReference type="GO" id="GO:0019346">
    <property type="term" value="P:transsulfuration"/>
    <property type="evidence" value="ECO:0007669"/>
    <property type="project" value="InterPro"/>
</dbReference>
<evidence type="ECO:0000256" key="7">
    <source>
        <dbReference type="ARBA" id="ARBA00052699"/>
    </source>
</evidence>
<comment type="catalytic activity">
    <reaction evidence="7">
        <text>L-methionine + H2O = methanethiol + 2-oxobutanoate + NH4(+)</text>
        <dbReference type="Rhea" id="RHEA:23800"/>
        <dbReference type="ChEBI" id="CHEBI:15377"/>
        <dbReference type="ChEBI" id="CHEBI:16007"/>
        <dbReference type="ChEBI" id="CHEBI:16763"/>
        <dbReference type="ChEBI" id="CHEBI:28938"/>
        <dbReference type="ChEBI" id="CHEBI:57844"/>
        <dbReference type="EC" id="4.4.1.11"/>
    </reaction>
    <physiologicalReaction direction="left-to-right" evidence="7">
        <dbReference type="Rhea" id="RHEA:23801"/>
    </physiologicalReaction>
</comment>
<dbReference type="GO" id="GO:0005737">
    <property type="term" value="C:cytoplasm"/>
    <property type="evidence" value="ECO:0007669"/>
    <property type="project" value="TreeGrafter"/>
</dbReference>
<evidence type="ECO:0000256" key="1">
    <source>
        <dbReference type="ARBA" id="ARBA00001933"/>
    </source>
</evidence>
<gene>
    <name evidence="11" type="ORF">H9623_17025</name>
</gene>
<dbReference type="InterPro" id="IPR015422">
    <property type="entry name" value="PyrdxlP-dep_Trfase_small"/>
</dbReference>
<dbReference type="PANTHER" id="PTHR11808:SF15">
    <property type="entry name" value="CYSTATHIONINE GAMMA-LYASE"/>
    <property type="match status" value="1"/>
</dbReference>
<reference evidence="11 12" key="1">
    <citation type="submission" date="2020-08" db="EMBL/GenBank/DDBJ databases">
        <title>A Genomic Blueprint of the Chicken Gut Microbiome.</title>
        <authorList>
            <person name="Gilroy R."/>
            <person name="Ravi A."/>
            <person name="Getino M."/>
            <person name="Pursley I."/>
            <person name="Horton D.L."/>
            <person name="Alikhan N.-F."/>
            <person name="Baker D."/>
            <person name="Gharbi K."/>
            <person name="Hall N."/>
            <person name="Watson M."/>
            <person name="Adriaenssens E.M."/>
            <person name="Foster-Nyarko E."/>
            <person name="Jarju S."/>
            <person name="Secka A."/>
            <person name="Antonio M."/>
            <person name="Oren A."/>
            <person name="Chaudhuri R."/>
            <person name="La Ragione R.M."/>
            <person name="Hildebrand F."/>
            <person name="Pallen M.J."/>
        </authorList>
    </citation>
    <scope>NUCLEOTIDE SEQUENCE [LARGE SCALE GENOMIC DNA]</scope>
    <source>
        <strain evidence="11 12">Sa1BUA8</strain>
    </source>
</reference>
<dbReference type="EC" id="4.4.1.2" evidence="4"/>
<dbReference type="Proteomes" id="UP000822993">
    <property type="component" value="Unassembled WGS sequence"/>
</dbReference>
<keyword evidence="12" id="KW-1185">Reference proteome</keyword>
<feature type="modified residue" description="N6-(pyridoxal phosphate)lysine" evidence="8">
    <location>
        <position position="213"/>
    </location>
</feature>
<dbReference type="AlphaFoldDB" id="A0A9D5UK48"/>
<comment type="similarity">
    <text evidence="2 9">Belongs to the trans-sulfuration enzymes family.</text>
</comment>
<dbReference type="InterPro" id="IPR000277">
    <property type="entry name" value="Cys/Met-Metab_PyrdxlP-dep_enz"/>
</dbReference>
<evidence type="ECO:0000256" key="6">
    <source>
        <dbReference type="ARBA" id="ARBA00048780"/>
    </source>
</evidence>
<dbReference type="RefSeq" id="WP_193721203.1">
    <property type="nucleotide sequence ID" value="NZ_JACSPN010000029.1"/>
</dbReference>
<evidence type="ECO:0000256" key="5">
    <source>
        <dbReference type="ARBA" id="ARBA00047199"/>
    </source>
</evidence>
<keyword evidence="11" id="KW-0808">Transferase</keyword>
<dbReference type="InterPro" id="IPR015424">
    <property type="entry name" value="PyrdxlP-dep_Trfase"/>
</dbReference>
<dbReference type="GO" id="GO:0004123">
    <property type="term" value="F:cystathionine gamma-lyase activity"/>
    <property type="evidence" value="ECO:0007669"/>
    <property type="project" value="TreeGrafter"/>
</dbReference>
<dbReference type="PIRSF" id="PIRSF001434">
    <property type="entry name" value="CGS"/>
    <property type="match status" value="1"/>
</dbReference>
<evidence type="ECO:0000256" key="4">
    <source>
        <dbReference type="ARBA" id="ARBA00047175"/>
    </source>
</evidence>
<comment type="cofactor">
    <cofactor evidence="1 9">
        <name>pyridoxal 5'-phosphate</name>
        <dbReference type="ChEBI" id="CHEBI:597326"/>
    </cofactor>
</comment>
<protein>
    <recommendedName>
        <fullName evidence="4">homocysteine desulfhydrase</fullName>
        <ecNumber evidence="4">4.4.1.2</ecNumber>
    </recommendedName>
    <alternativeName>
        <fullName evidence="5">Homocysteine desulfhydrase</fullName>
    </alternativeName>
</protein>
<keyword evidence="3 8" id="KW-0663">Pyridoxal phosphate</keyword>
<evidence type="ECO:0000313" key="11">
    <source>
        <dbReference type="EMBL" id="MBE7701997.1"/>
    </source>
</evidence>
<dbReference type="GO" id="GO:0018826">
    <property type="term" value="F:methionine gamma-lyase activity"/>
    <property type="evidence" value="ECO:0007669"/>
    <property type="project" value="UniProtKB-EC"/>
</dbReference>
<dbReference type="GO" id="GO:0003962">
    <property type="term" value="F:cystathionine gamma-synthase activity"/>
    <property type="evidence" value="ECO:0007669"/>
    <property type="project" value="TreeGrafter"/>
</dbReference>
<dbReference type="Gene3D" id="3.40.640.10">
    <property type="entry name" value="Type I PLP-dependent aspartate aminotransferase-like (Major domain)"/>
    <property type="match status" value="1"/>
</dbReference>
<dbReference type="EMBL" id="JACSPN010000029">
    <property type="protein sequence ID" value="MBE7701997.1"/>
    <property type="molecule type" value="Genomic_DNA"/>
</dbReference>
<evidence type="ECO:0000313" key="12">
    <source>
        <dbReference type="Proteomes" id="UP000822993"/>
    </source>
</evidence>
<dbReference type="FunFam" id="3.40.640.10:FF:000046">
    <property type="entry name" value="Cystathionine gamma-lyase"/>
    <property type="match status" value="1"/>
</dbReference>
<dbReference type="GO" id="GO:0030170">
    <property type="term" value="F:pyridoxal phosphate binding"/>
    <property type="evidence" value="ECO:0007669"/>
    <property type="project" value="InterPro"/>
</dbReference>
<evidence type="ECO:0000256" key="9">
    <source>
        <dbReference type="RuleBase" id="RU362118"/>
    </source>
</evidence>
<name>A0A9D5UK48_9CELL</name>
<evidence type="ECO:0000256" key="2">
    <source>
        <dbReference type="ARBA" id="ARBA00009077"/>
    </source>
</evidence>
<organism evidence="11 12">
    <name type="scientific">Oerskovia douganii</name>
    <dbReference type="NCBI Taxonomy" id="2762210"/>
    <lineage>
        <taxon>Bacteria</taxon>
        <taxon>Bacillati</taxon>
        <taxon>Actinomycetota</taxon>
        <taxon>Actinomycetes</taxon>
        <taxon>Micrococcales</taxon>
        <taxon>Cellulomonadaceae</taxon>
        <taxon>Oerskovia</taxon>
    </lineage>
</organism>
<dbReference type="InterPro" id="IPR015421">
    <property type="entry name" value="PyrdxlP-dep_Trfase_major"/>
</dbReference>
<comment type="catalytic activity">
    <reaction evidence="6">
        <text>L-homocysteine + H2O = 2-oxobutanoate + hydrogen sulfide + NH4(+) + H(+)</text>
        <dbReference type="Rhea" id="RHEA:14501"/>
        <dbReference type="ChEBI" id="CHEBI:15377"/>
        <dbReference type="ChEBI" id="CHEBI:15378"/>
        <dbReference type="ChEBI" id="CHEBI:16763"/>
        <dbReference type="ChEBI" id="CHEBI:28938"/>
        <dbReference type="ChEBI" id="CHEBI:29919"/>
        <dbReference type="ChEBI" id="CHEBI:58199"/>
        <dbReference type="EC" id="4.4.1.2"/>
    </reaction>
    <physiologicalReaction direction="left-to-right" evidence="6">
        <dbReference type="Rhea" id="RHEA:14502"/>
    </physiologicalReaction>
</comment>
<dbReference type="GO" id="GO:0047982">
    <property type="term" value="F:homocysteine desulfhydrase activity"/>
    <property type="evidence" value="ECO:0007669"/>
    <property type="project" value="UniProtKB-EC"/>
</dbReference>
<dbReference type="Pfam" id="PF01053">
    <property type="entry name" value="Cys_Met_Meta_PP"/>
    <property type="match status" value="1"/>
</dbReference>
<comment type="caution">
    <text evidence="11">The sequence shown here is derived from an EMBL/GenBank/DDBJ whole genome shotgun (WGS) entry which is preliminary data.</text>
</comment>
<proteinExistence type="inferred from homology"/>
<evidence type="ECO:0000256" key="8">
    <source>
        <dbReference type="PIRSR" id="PIRSR001434-2"/>
    </source>
</evidence>
<dbReference type="GO" id="GO:0019343">
    <property type="term" value="P:cysteine biosynthetic process via cystathionine"/>
    <property type="evidence" value="ECO:0007669"/>
    <property type="project" value="TreeGrafter"/>
</dbReference>